<evidence type="ECO:0000313" key="11">
    <source>
        <dbReference type="EMBL" id="KOY80562.1"/>
    </source>
</evidence>
<evidence type="ECO:0000256" key="1">
    <source>
        <dbReference type="ARBA" id="ARBA00004635"/>
    </source>
</evidence>
<dbReference type="InterPro" id="IPR008844">
    <property type="entry name" value="Spore_GerAC-like"/>
</dbReference>
<dbReference type="Gene3D" id="3.30.300.210">
    <property type="entry name" value="Nutrient germinant receptor protein C, domain 3"/>
    <property type="match status" value="1"/>
</dbReference>
<evidence type="ECO:0000313" key="12">
    <source>
        <dbReference type="Proteomes" id="UP000037977"/>
    </source>
</evidence>
<comment type="similarity">
    <text evidence="2">Belongs to the GerABKC lipoprotein family.</text>
</comment>
<evidence type="ECO:0000256" key="3">
    <source>
        <dbReference type="ARBA" id="ARBA00022544"/>
    </source>
</evidence>
<evidence type="ECO:0000256" key="6">
    <source>
        <dbReference type="ARBA" id="ARBA00023139"/>
    </source>
</evidence>
<dbReference type="NCBIfam" id="TIGR02887">
    <property type="entry name" value="spore_ger_x_C"/>
    <property type="match status" value="1"/>
</dbReference>
<feature type="domain" description="Spore germination GerAC-like C-terminal" evidence="9">
    <location>
        <begin position="218"/>
        <end position="354"/>
    </location>
</feature>
<keyword evidence="6" id="KW-0564">Palmitate</keyword>
<evidence type="ECO:0000256" key="4">
    <source>
        <dbReference type="ARBA" id="ARBA00022729"/>
    </source>
</evidence>
<reference evidence="11 12" key="1">
    <citation type="submission" date="2015-07" db="EMBL/GenBank/DDBJ databases">
        <title>Genome sequencing project for genomic taxonomy and phylogenomics of Bacillus-like bacteria.</title>
        <authorList>
            <person name="Liu B."/>
            <person name="Wang J."/>
            <person name="Zhu Y."/>
            <person name="Liu G."/>
            <person name="Chen Q."/>
            <person name="Chen Z."/>
            <person name="Che J."/>
            <person name="Ge C."/>
            <person name="Shi H."/>
            <person name="Pan Z."/>
            <person name="Liu X."/>
        </authorList>
    </citation>
    <scope>NUCLEOTIDE SEQUENCE [LARGE SCALE GENOMIC DNA]</scope>
    <source>
        <strain evidence="11 12">DSM 54</strain>
    </source>
</reference>
<organism evidence="11 12">
    <name type="scientific">Lysinibacillus macroides</name>
    <dbReference type="NCBI Taxonomy" id="33935"/>
    <lineage>
        <taxon>Bacteria</taxon>
        <taxon>Bacillati</taxon>
        <taxon>Bacillota</taxon>
        <taxon>Bacilli</taxon>
        <taxon>Bacillales</taxon>
        <taxon>Bacillaceae</taxon>
        <taxon>Lysinibacillus</taxon>
    </lineage>
</organism>
<evidence type="ECO:0000256" key="8">
    <source>
        <dbReference type="SAM" id="SignalP"/>
    </source>
</evidence>
<comment type="caution">
    <text evidence="11">The sequence shown here is derived from an EMBL/GenBank/DDBJ whole genome shotgun (WGS) entry which is preliminary data.</text>
</comment>
<evidence type="ECO:0000256" key="7">
    <source>
        <dbReference type="ARBA" id="ARBA00023288"/>
    </source>
</evidence>
<evidence type="ECO:0000256" key="2">
    <source>
        <dbReference type="ARBA" id="ARBA00007886"/>
    </source>
</evidence>
<evidence type="ECO:0000256" key="5">
    <source>
        <dbReference type="ARBA" id="ARBA00023136"/>
    </source>
</evidence>
<dbReference type="GO" id="GO:0016020">
    <property type="term" value="C:membrane"/>
    <property type="evidence" value="ECO:0007669"/>
    <property type="project" value="UniProtKB-SubCell"/>
</dbReference>
<dbReference type="PANTHER" id="PTHR35789:SF1">
    <property type="entry name" value="SPORE GERMINATION PROTEIN B3"/>
    <property type="match status" value="1"/>
</dbReference>
<dbReference type="PANTHER" id="PTHR35789">
    <property type="entry name" value="SPORE GERMINATION PROTEIN B3"/>
    <property type="match status" value="1"/>
</dbReference>
<feature type="signal peptide" evidence="8">
    <location>
        <begin position="1"/>
        <end position="20"/>
    </location>
</feature>
<comment type="subcellular location">
    <subcellularLocation>
        <location evidence="1">Membrane</location>
        <topology evidence="1">Lipid-anchor</topology>
    </subcellularLocation>
</comment>
<gene>
    <name evidence="11" type="ORF">ADM90_15215</name>
</gene>
<keyword evidence="7" id="KW-0449">Lipoprotein</keyword>
<dbReference type="InterPro" id="IPR038501">
    <property type="entry name" value="Spore_GerAC_C_sf"/>
</dbReference>
<keyword evidence="5" id="KW-0472">Membrane</keyword>
<keyword evidence="12" id="KW-1185">Reference proteome</keyword>
<dbReference type="InterPro" id="IPR057336">
    <property type="entry name" value="GerAC_N"/>
</dbReference>
<feature type="domain" description="Spore germination protein N-terminal" evidence="10">
    <location>
        <begin position="25"/>
        <end position="200"/>
    </location>
</feature>
<dbReference type="GO" id="GO:0009847">
    <property type="term" value="P:spore germination"/>
    <property type="evidence" value="ECO:0007669"/>
    <property type="project" value="InterPro"/>
</dbReference>
<evidence type="ECO:0000259" key="9">
    <source>
        <dbReference type="Pfam" id="PF05504"/>
    </source>
</evidence>
<name>A0A0M9DHZ7_9BACI</name>
<dbReference type="Pfam" id="PF05504">
    <property type="entry name" value="Spore_GerAC"/>
    <property type="match status" value="1"/>
</dbReference>
<evidence type="ECO:0000259" key="10">
    <source>
        <dbReference type="Pfam" id="PF25198"/>
    </source>
</evidence>
<accession>A0A0M9DHZ7</accession>
<protein>
    <submittedName>
        <fullName evidence="11">Spore gernimation protein</fullName>
    </submittedName>
</protein>
<dbReference type="AlphaFoldDB" id="A0A0M9DHZ7"/>
<dbReference type="Proteomes" id="UP000037977">
    <property type="component" value="Unassembled WGS sequence"/>
</dbReference>
<sequence length="387" mass="44266">MHKKNIVIVTFMLATTLLLTGCWDVAEPQRMYYVQGVGVDYKDGEYITYLQVINFATVVKTDQANPEAAPTEIGQARGKTIEEAIYKLYRSMDLEVFWGHMTFLLLSKKALENEHAISVVDTFLRFRETRYQIWVYCTQDPIEDILLVPPLLKRSPTSAKLSNPENITKQDSFVDPVNLRQLVIGLNEPSYEVSIPYITLNKSWKTAEEQTTETSFAGVGILTKDSFKGFIEGKSARGIEWMSDETQQGEITVLLDDSEQDYLTVDIKKLSVKVKPIVRNKQATFEVFLKFNVILNGFKGRLTSDEVREKVAAEIKKEIVNTFEEGLKMDVDVFRLSEYLYRSDVKAWKRLEEDGKIPLTKESISKIDIHINKISPGRKSFAETVEE</sequence>
<dbReference type="EMBL" id="LGCI01000010">
    <property type="protein sequence ID" value="KOY80562.1"/>
    <property type="molecule type" value="Genomic_DNA"/>
</dbReference>
<keyword evidence="3" id="KW-0309">Germination</keyword>
<keyword evidence="4 8" id="KW-0732">Signal</keyword>
<dbReference type="PATRIC" id="fig|33935.3.peg.1771"/>
<dbReference type="STRING" id="33935.ADM90_15215"/>
<proteinExistence type="inferred from homology"/>
<dbReference type="PROSITE" id="PS51257">
    <property type="entry name" value="PROKAR_LIPOPROTEIN"/>
    <property type="match status" value="1"/>
</dbReference>
<dbReference type="Pfam" id="PF25198">
    <property type="entry name" value="Spore_GerAC_N"/>
    <property type="match status" value="1"/>
</dbReference>
<feature type="chain" id="PRO_5039473494" evidence="8">
    <location>
        <begin position="21"/>
        <end position="387"/>
    </location>
</feature>
<dbReference type="InterPro" id="IPR046953">
    <property type="entry name" value="Spore_GerAC-like_C"/>
</dbReference>
<dbReference type="OrthoDB" id="2380468at2"/>
<dbReference type="RefSeq" id="WP_053995805.1">
    <property type="nucleotide sequence ID" value="NZ_CP065643.1"/>
</dbReference>